<comment type="cofactor">
    <cofactor evidence="1">
        <name>Zn(2+)</name>
        <dbReference type="ChEBI" id="CHEBI:29105"/>
    </cofactor>
</comment>
<evidence type="ECO:0000259" key="8">
    <source>
        <dbReference type="PROSITE" id="PS51790"/>
    </source>
</evidence>
<keyword evidence="4" id="KW-0479">Metal-binding</keyword>
<dbReference type="PROSITE" id="PS51790">
    <property type="entry name" value="MSRB"/>
    <property type="match status" value="1"/>
</dbReference>
<keyword evidence="5" id="KW-0862">Zinc</keyword>
<dbReference type="InterPro" id="IPR028427">
    <property type="entry name" value="Met_Sox_Rdtase_MsrB"/>
</dbReference>
<dbReference type="HAMAP" id="MF_01400">
    <property type="entry name" value="MsrB"/>
    <property type="match status" value="1"/>
</dbReference>
<dbReference type="GO" id="GO:0046872">
    <property type="term" value="F:metal ion binding"/>
    <property type="evidence" value="ECO:0007669"/>
    <property type="project" value="UniProtKB-KW"/>
</dbReference>
<dbReference type="GO" id="GO:0030091">
    <property type="term" value="P:protein repair"/>
    <property type="evidence" value="ECO:0007669"/>
    <property type="project" value="InterPro"/>
</dbReference>
<keyword evidence="6" id="KW-0560">Oxidoreductase</keyword>
<evidence type="ECO:0000256" key="5">
    <source>
        <dbReference type="ARBA" id="ARBA00022833"/>
    </source>
</evidence>
<evidence type="ECO:0000256" key="6">
    <source>
        <dbReference type="ARBA" id="ARBA00023002"/>
    </source>
</evidence>
<proteinExistence type="inferred from homology"/>
<evidence type="ECO:0000256" key="7">
    <source>
        <dbReference type="ARBA" id="ARBA00048488"/>
    </source>
</evidence>
<evidence type="ECO:0000256" key="4">
    <source>
        <dbReference type="ARBA" id="ARBA00022723"/>
    </source>
</evidence>
<dbReference type="SUPFAM" id="SSF51316">
    <property type="entry name" value="Mss4-like"/>
    <property type="match status" value="1"/>
</dbReference>
<comment type="catalytic activity">
    <reaction evidence="7">
        <text>L-methionyl-[protein] + [thioredoxin]-disulfide + H2O = L-methionyl-(R)-S-oxide-[protein] + [thioredoxin]-dithiol</text>
        <dbReference type="Rhea" id="RHEA:24164"/>
        <dbReference type="Rhea" id="RHEA-COMP:10698"/>
        <dbReference type="Rhea" id="RHEA-COMP:10700"/>
        <dbReference type="Rhea" id="RHEA-COMP:12313"/>
        <dbReference type="Rhea" id="RHEA-COMP:12314"/>
        <dbReference type="ChEBI" id="CHEBI:15377"/>
        <dbReference type="ChEBI" id="CHEBI:16044"/>
        <dbReference type="ChEBI" id="CHEBI:29950"/>
        <dbReference type="ChEBI" id="CHEBI:45764"/>
        <dbReference type="ChEBI" id="CHEBI:50058"/>
        <dbReference type="EC" id="1.8.4.12"/>
    </reaction>
</comment>
<dbReference type="GO" id="GO:0006979">
    <property type="term" value="P:response to oxidative stress"/>
    <property type="evidence" value="ECO:0007669"/>
    <property type="project" value="InterPro"/>
</dbReference>
<dbReference type="AlphaFoldDB" id="A0A381SNL8"/>
<dbReference type="EMBL" id="UINC01003356">
    <property type="protein sequence ID" value="SVA05596.1"/>
    <property type="molecule type" value="Genomic_DNA"/>
</dbReference>
<dbReference type="InterPro" id="IPR011057">
    <property type="entry name" value="Mss4-like_sf"/>
</dbReference>
<gene>
    <name evidence="9" type="ORF">METZ01_LOCUS58450</name>
</gene>
<dbReference type="GO" id="GO:0005737">
    <property type="term" value="C:cytoplasm"/>
    <property type="evidence" value="ECO:0007669"/>
    <property type="project" value="TreeGrafter"/>
</dbReference>
<sequence>MNLLLVVIFDGQFHILHLSLNELSGGGTRNSRYTWVTDNKTIFSGDMLMAQEENIDPKKDEQYRDKLTPMQYEVTRNKATERAFTGKYWNTFDEGKYLCVCCGAELFSSDSKFDSMCGWPSFYAPIVEEQIEEETDSSLGMVRTEVICQSCGAHLGHVFPDGPNPTGLRYCINSASIDLKPD</sequence>
<dbReference type="Gene3D" id="2.170.150.20">
    <property type="entry name" value="Peptide methionine sulfoxide reductase"/>
    <property type="match status" value="1"/>
</dbReference>
<dbReference type="Pfam" id="PF01641">
    <property type="entry name" value="SelR"/>
    <property type="match status" value="1"/>
</dbReference>
<dbReference type="FunFam" id="2.170.150.20:FF:000001">
    <property type="entry name" value="Peptide methionine sulfoxide reductase MsrB"/>
    <property type="match status" value="1"/>
</dbReference>
<dbReference type="NCBIfam" id="TIGR00357">
    <property type="entry name" value="peptide-methionine (R)-S-oxide reductase MsrB"/>
    <property type="match status" value="1"/>
</dbReference>
<evidence type="ECO:0000256" key="1">
    <source>
        <dbReference type="ARBA" id="ARBA00001947"/>
    </source>
</evidence>
<feature type="domain" description="MsrB" evidence="8">
    <location>
        <begin position="60"/>
        <end position="182"/>
    </location>
</feature>
<evidence type="ECO:0000313" key="9">
    <source>
        <dbReference type="EMBL" id="SVA05596.1"/>
    </source>
</evidence>
<dbReference type="EC" id="1.8.4.12" evidence="3"/>
<name>A0A381SNL8_9ZZZZ</name>
<organism evidence="9">
    <name type="scientific">marine metagenome</name>
    <dbReference type="NCBI Taxonomy" id="408172"/>
    <lineage>
        <taxon>unclassified sequences</taxon>
        <taxon>metagenomes</taxon>
        <taxon>ecological metagenomes</taxon>
    </lineage>
</organism>
<dbReference type="PANTHER" id="PTHR10173:SF52">
    <property type="entry name" value="METHIONINE-R-SULFOXIDE REDUCTASE B1"/>
    <property type="match status" value="1"/>
</dbReference>
<reference evidence="9" key="1">
    <citation type="submission" date="2018-05" db="EMBL/GenBank/DDBJ databases">
        <authorList>
            <person name="Lanie J.A."/>
            <person name="Ng W.-L."/>
            <person name="Kazmierczak K.M."/>
            <person name="Andrzejewski T.M."/>
            <person name="Davidsen T.M."/>
            <person name="Wayne K.J."/>
            <person name="Tettelin H."/>
            <person name="Glass J.I."/>
            <person name="Rusch D."/>
            <person name="Podicherti R."/>
            <person name="Tsui H.-C.T."/>
            <person name="Winkler M.E."/>
        </authorList>
    </citation>
    <scope>NUCLEOTIDE SEQUENCE</scope>
</reference>
<accession>A0A381SNL8</accession>
<evidence type="ECO:0000256" key="2">
    <source>
        <dbReference type="ARBA" id="ARBA00007174"/>
    </source>
</evidence>
<comment type="similarity">
    <text evidence="2">Belongs to the MsrB Met sulfoxide reductase family.</text>
</comment>
<evidence type="ECO:0000256" key="3">
    <source>
        <dbReference type="ARBA" id="ARBA00012499"/>
    </source>
</evidence>
<dbReference type="GO" id="GO:0033743">
    <property type="term" value="F:peptide-methionine (R)-S-oxide reductase activity"/>
    <property type="evidence" value="ECO:0007669"/>
    <property type="project" value="UniProtKB-EC"/>
</dbReference>
<protein>
    <recommendedName>
        <fullName evidence="3">peptide-methionine (R)-S-oxide reductase</fullName>
        <ecNumber evidence="3">1.8.4.12</ecNumber>
    </recommendedName>
</protein>
<dbReference type="InterPro" id="IPR002579">
    <property type="entry name" value="Met_Sox_Rdtase_MsrB_dom"/>
</dbReference>
<dbReference type="PANTHER" id="PTHR10173">
    <property type="entry name" value="METHIONINE SULFOXIDE REDUCTASE"/>
    <property type="match status" value="1"/>
</dbReference>